<feature type="region of interest" description="Disordered" evidence="1">
    <location>
        <begin position="288"/>
        <end position="355"/>
    </location>
</feature>
<gene>
    <name evidence="2" type="ORF">A4X06_0g9005</name>
</gene>
<organism evidence="2 3">
    <name type="scientific">Tilletia controversa</name>
    <name type="common">dwarf bunt fungus</name>
    <dbReference type="NCBI Taxonomy" id="13291"/>
    <lineage>
        <taxon>Eukaryota</taxon>
        <taxon>Fungi</taxon>
        <taxon>Dikarya</taxon>
        <taxon>Basidiomycota</taxon>
        <taxon>Ustilaginomycotina</taxon>
        <taxon>Exobasidiomycetes</taxon>
        <taxon>Tilletiales</taxon>
        <taxon>Tilletiaceae</taxon>
        <taxon>Tilletia</taxon>
    </lineage>
</organism>
<dbReference type="EMBL" id="LWDE02002285">
    <property type="protein sequence ID" value="KAE8238078.1"/>
    <property type="molecule type" value="Genomic_DNA"/>
</dbReference>
<feature type="region of interest" description="Disordered" evidence="1">
    <location>
        <begin position="104"/>
        <end position="147"/>
    </location>
</feature>
<feature type="region of interest" description="Disordered" evidence="1">
    <location>
        <begin position="536"/>
        <end position="625"/>
    </location>
</feature>
<feature type="compositionally biased region" description="Basic and acidic residues" evidence="1">
    <location>
        <begin position="322"/>
        <end position="337"/>
    </location>
</feature>
<feature type="region of interest" description="Disordered" evidence="1">
    <location>
        <begin position="208"/>
        <end position="251"/>
    </location>
</feature>
<comment type="caution">
    <text evidence="2">The sequence shown here is derived from an EMBL/GenBank/DDBJ whole genome shotgun (WGS) entry which is preliminary data.</text>
</comment>
<evidence type="ECO:0000256" key="1">
    <source>
        <dbReference type="SAM" id="MobiDB-lite"/>
    </source>
</evidence>
<reference evidence="2" key="2">
    <citation type="journal article" date="2019" name="IMA Fungus">
        <title>Genome sequencing and comparison of five Tilletia species to identify candidate genes for the detection of regulated species infecting wheat.</title>
        <authorList>
            <person name="Nguyen H.D.T."/>
            <person name="Sultana T."/>
            <person name="Kesanakurti P."/>
            <person name="Hambleton S."/>
        </authorList>
    </citation>
    <scope>NUCLEOTIDE SEQUENCE</scope>
    <source>
        <strain evidence="2">DAOMC 236426</strain>
    </source>
</reference>
<feature type="region of interest" description="Disordered" evidence="1">
    <location>
        <begin position="170"/>
        <end position="196"/>
    </location>
</feature>
<feature type="compositionally biased region" description="Basic and acidic residues" evidence="1">
    <location>
        <begin position="424"/>
        <end position="434"/>
    </location>
</feature>
<feature type="compositionally biased region" description="Polar residues" evidence="1">
    <location>
        <begin position="435"/>
        <end position="445"/>
    </location>
</feature>
<feature type="region of interest" description="Disordered" evidence="1">
    <location>
        <begin position="414"/>
        <end position="450"/>
    </location>
</feature>
<feature type="region of interest" description="Disordered" evidence="1">
    <location>
        <begin position="377"/>
        <end position="398"/>
    </location>
</feature>
<proteinExistence type="predicted"/>
<dbReference type="Proteomes" id="UP000077684">
    <property type="component" value="Unassembled WGS sequence"/>
</dbReference>
<sequence>MSSDLTLFDFRKMPLKKLSVDKEFKIKCKLEKPSQRIIVTAACDEIAGSAVRSELRHNLPASSFPEISVLGKTAEDLDKERALQELEECIDFFGKDDDLDLDLDSVAGRSSIPPPPKSITSAPSPLKSVDVEDDAESDPEPERLPNGNYKCLHSCKSSCRHLCCREGMERPPLKKKKKAASALKATAEQPTTPTLLERLHQTDLNAQLAKERKQKTTQPVNAARSGSGSYAGAERESSKLSTKERIEFPLKSKNEAVLSDDDDDDELPLLLSRKRKYNVNWNAFEDVDDEFPTDGIKPSPATQKKKRTKVSFSKYIDDEAGEDNRPEHAVKGKDKPKGPRVTRRKEDAGNSYFSEDEDAGSLVDFVVGDHIDPTIDFSEDDLTLPQNHDDERYGEEVSRGDLVDCGLDDLAHLFTDSEPEDGPLLDREGVRDPPKTSSRIPNSPTEDMPAGLAFAAGSDDGFPLFLSEDWVPGSEIDIAAPSSEPRRAVPASVDSGIDLAFLDDESPADITAAAVPGRDDEDAPDDQDVVNEDMALGVRDGVSPVPSLPERRQDVASGSKVWRSSRVDPQQQTSKVTNTVPPVPALPMHHRQDTASNHKAIVEPPRVEAQQQSKATPVVPDRPAVRRPTFADRMLAKLQQARLNDTSQKPSTAAAAVPAAAQVAQPSSSMSRIVDTIQPAEEPAQQQQEAVRAAPIAAPSIPGDEETWGDWDLLKG</sequence>
<protein>
    <submittedName>
        <fullName evidence="2">Uncharacterized protein</fullName>
    </submittedName>
</protein>
<name>A0A8X7MK62_9BASI</name>
<feature type="compositionally biased region" description="Polar residues" evidence="1">
    <location>
        <begin position="567"/>
        <end position="580"/>
    </location>
</feature>
<feature type="compositionally biased region" description="Basic and acidic residues" evidence="1">
    <location>
        <begin position="387"/>
        <end position="398"/>
    </location>
</feature>
<reference evidence="2" key="1">
    <citation type="submission" date="2016-04" db="EMBL/GenBank/DDBJ databases">
        <authorList>
            <person name="Nguyen H.D."/>
            <person name="Samba Siva P."/>
            <person name="Cullis J."/>
            <person name="Levesque C.A."/>
            <person name="Hambleton S."/>
        </authorList>
    </citation>
    <scope>NUCLEOTIDE SEQUENCE</scope>
    <source>
        <strain evidence="2">DAOMC 236426</strain>
    </source>
</reference>
<dbReference type="AlphaFoldDB" id="A0A8X7MK62"/>
<evidence type="ECO:0000313" key="3">
    <source>
        <dbReference type="Proteomes" id="UP000077684"/>
    </source>
</evidence>
<evidence type="ECO:0000313" key="2">
    <source>
        <dbReference type="EMBL" id="KAE8238078.1"/>
    </source>
</evidence>
<keyword evidence="3" id="KW-1185">Reference proteome</keyword>
<feature type="compositionally biased region" description="Basic and acidic residues" evidence="1">
    <location>
        <begin position="233"/>
        <end position="251"/>
    </location>
</feature>
<feature type="compositionally biased region" description="Low complexity" evidence="1">
    <location>
        <begin position="222"/>
        <end position="232"/>
    </location>
</feature>
<accession>A0A8X7MK62</accession>